<dbReference type="Gene3D" id="3.10.450.490">
    <property type="match status" value="1"/>
</dbReference>
<dbReference type="Gene3D" id="2.60.120.260">
    <property type="entry name" value="Galactose-binding domain-like"/>
    <property type="match status" value="1"/>
</dbReference>
<evidence type="ECO:0000256" key="6">
    <source>
        <dbReference type="ARBA" id="ARBA00022833"/>
    </source>
</evidence>
<dbReference type="PANTHER" id="PTHR33794">
    <property type="entry name" value="BACILLOLYSIN"/>
    <property type="match status" value="1"/>
</dbReference>
<dbReference type="Proteomes" id="UP001500556">
    <property type="component" value="Unassembled WGS sequence"/>
</dbReference>
<evidence type="ECO:0000259" key="9">
    <source>
        <dbReference type="Pfam" id="PF01447"/>
    </source>
</evidence>
<evidence type="ECO:0000259" key="10">
    <source>
        <dbReference type="Pfam" id="PF02868"/>
    </source>
</evidence>
<keyword evidence="6 8" id="KW-0862">Zinc</keyword>
<sequence>MIRLSTGAALGVAVAAAVATPLSAASAAPAAAPTQAPGVTAAQAGADKDRTALGLSSDEKLVVRNVVTDRDGTQHVRYDRTYKGLRVLGGDLVVDKAASGSVRQVHWNGNGKAAVASTTPAVAETSAESSGARRAGYAPKKNDGELVVWAGTGSPRLAWDVVTEGVKADQTPSRLHTVVDARSGAVLTSWDEIAEGTGNSMYSGSVTLNSTLSGSTYQLKDTVGNYTTDLNGATTGNGTQFTDADDVWGTGTTSSRQTAAVDAQYGAEKTFAYYKNVLGRNGIWNTGAGARSRVHYGNAYNNAFWDGTQMTYGDGAGNTKPLTSIDVAAHEMSHGVTENTAGLNYTGDAGGLNEATSDIFGTAVEWYANSSADPGDYLIGEKININGNGTPLRYMDKPSKDGASKDCWSSTLGSLDPHYSSGPLNHWFYLASEGSGAKTVNGVAYNSPTCDGSTVTGGGRSNIEKVWYRTLSTKLTSGSTYLNAREGAIASAIELYGAGSATCLAVEKAFTAISVPAGTQSCGGTTPPPTGGNLLLNPGFESGAVSWTGSAGPITNDTGRPARTGSWKMWLGGNGTTATESEQQSVTIPATATAASLSFWLRSDTAETGSTAYDTMKVQIVDGATTTTLATYSNVGTSATYAQKSFNVLAYKGKTVTVKFLMNEDSSLQTSFVVDDTSLATS</sequence>
<dbReference type="RefSeq" id="WP_345503822.1">
    <property type="nucleotide sequence ID" value="NZ_BAABLO010000011.1"/>
</dbReference>
<keyword evidence="3" id="KW-0479">Metal-binding</keyword>
<feature type="signal peptide" evidence="8">
    <location>
        <begin position="1"/>
        <end position="24"/>
    </location>
</feature>
<dbReference type="PANTHER" id="PTHR33794:SF1">
    <property type="entry name" value="BACILLOLYSIN"/>
    <property type="match status" value="1"/>
</dbReference>
<dbReference type="Gene3D" id="1.10.390.10">
    <property type="entry name" value="Neutral Protease Domain 2"/>
    <property type="match status" value="1"/>
</dbReference>
<dbReference type="Pfam" id="PF07504">
    <property type="entry name" value="FTP"/>
    <property type="match status" value="1"/>
</dbReference>
<evidence type="ECO:0000256" key="7">
    <source>
        <dbReference type="ARBA" id="ARBA00023049"/>
    </source>
</evidence>
<gene>
    <name evidence="12" type="ORF">GCM10025782_25610</name>
</gene>
<keyword evidence="4 8" id="KW-0732">Signal</keyword>
<keyword evidence="8" id="KW-0964">Secreted</keyword>
<reference evidence="13" key="1">
    <citation type="journal article" date="2019" name="Int. J. Syst. Evol. Microbiol.">
        <title>The Global Catalogue of Microorganisms (GCM) 10K type strain sequencing project: providing services to taxonomists for standard genome sequencing and annotation.</title>
        <authorList>
            <consortium name="The Broad Institute Genomics Platform"/>
            <consortium name="The Broad Institute Genome Sequencing Center for Infectious Disease"/>
            <person name="Wu L."/>
            <person name="Ma J."/>
        </authorList>
    </citation>
    <scope>NUCLEOTIDE SEQUENCE [LARGE SCALE GENOMIC DNA]</scope>
    <source>
        <strain evidence="13">JCM 18961</strain>
    </source>
</reference>
<evidence type="ECO:0000256" key="8">
    <source>
        <dbReference type="RuleBase" id="RU366073"/>
    </source>
</evidence>
<organism evidence="12 13">
    <name type="scientific">Pedococcus ginsenosidimutans</name>
    <dbReference type="NCBI Taxonomy" id="490570"/>
    <lineage>
        <taxon>Bacteria</taxon>
        <taxon>Bacillati</taxon>
        <taxon>Actinomycetota</taxon>
        <taxon>Actinomycetes</taxon>
        <taxon>Micrococcales</taxon>
        <taxon>Intrasporangiaceae</taxon>
        <taxon>Pedococcus</taxon>
    </lineage>
</organism>
<dbReference type="Pfam" id="PF02868">
    <property type="entry name" value="Peptidase_M4_C"/>
    <property type="match status" value="1"/>
</dbReference>
<feature type="chain" id="PRO_5044951593" description="Neutral metalloproteinase" evidence="8">
    <location>
        <begin position="25"/>
        <end position="682"/>
    </location>
</feature>
<feature type="domain" description="Peptidase M4 C-terminal" evidence="10">
    <location>
        <begin position="341"/>
        <end position="515"/>
    </location>
</feature>
<accession>A0ABP8YFU2</accession>
<dbReference type="InterPro" id="IPR001570">
    <property type="entry name" value="Peptidase_M4_C_domain"/>
</dbReference>
<comment type="caution">
    <text evidence="12">The sequence shown here is derived from an EMBL/GenBank/DDBJ whole genome shotgun (WGS) entry which is preliminary data.</text>
</comment>
<dbReference type="Gene3D" id="3.10.170.10">
    <property type="match status" value="1"/>
</dbReference>
<name>A0ABP8YFU2_9MICO</name>
<evidence type="ECO:0000256" key="1">
    <source>
        <dbReference type="ARBA" id="ARBA00009388"/>
    </source>
</evidence>
<evidence type="ECO:0000313" key="12">
    <source>
        <dbReference type="EMBL" id="GAA4726203.1"/>
    </source>
</evidence>
<dbReference type="InterPro" id="IPR011096">
    <property type="entry name" value="FTP_domain"/>
</dbReference>
<comment type="function">
    <text evidence="8">Extracellular zinc metalloprotease.</text>
</comment>
<dbReference type="EMBL" id="BAABLO010000011">
    <property type="protein sequence ID" value="GAA4726203.1"/>
    <property type="molecule type" value="Genomic_DNA"/>
</dbReference>
<keyword evidence="2 8" id="KW-0645">Protease</keyword>
<evidence type="ECO:0000256" key="4">
    <source>
        <dbReference type="ARBA" id="ARBA00022729"/>
    </source>
</evidence>
<dbReference type="InterPro" id="IPR023612">
    <property type="entry name" value="Peptidase_M4"/>
</dbReference>
<dbReference type="Pfam" id="PF01447">
    <property type="entry name" value="Peptidase_M4"/>
    <property type="match status" value="1"/>
</dbReference>
<feature type="domain" description="Peptidase M4" evidence="9">
    <location>
        <begin position="196"/>
        <end position="338"/>
    </location>
</feature>
<dbReference type="CDD" id="cd09597">
    <property type="entry name" value="M4_TLP"/>
    <property type="match status" value="1"/>
</dbReference>
<dbReference type="SUPFAM" id="SSF55486">
    <property type="entry name" value="Metalloproteases ('zincins'), catalytic domain"/>
    <property type="match status" value="1"/>
</dbReference>
<keyword evidence="5 8" id="KW-0378">Hydrolase</keyword>
<dbReference type="PRINTS" id="PR00730">
    <property type="entry name" value="THERMOLYSIN"/>
</dbReference>
<evidence type="ECO:0000256" key="3">
    <source>
        <dbReference type="ARBA" id="ARBA00022723"/>
    </source>
</evidence>
<comment type="subcellular location">
    <subcellularLocation>
        <location evidence="8">Secreted</location>
    </subcellularLocation>
</comment>
<protein>
    <recommendedName>
        <fullName evidence="8">Neutral metalloproteinase</fullName>
        <ecNumber evidence="8">3.4.24.-</ecNumber>
    </recommendedName>
</protein>
<proteinExistence type="inferred from homology"/>
<keyword evidence="13" id="KW-1185">Reference proteome</keyword>
<keyword evidence="7 8" id="KW-0482">Metalloprotease</keyword>
<evidence type="ECO:0000256" key="5">
    <source>
        <dbReference type="ARBA" id="ARBA00022801"/>
    </source>
</evidence>
<comment type="similarity">
    <text evidence="1 8">Belongs to the peptidase M4 family.</text>
</comment>
<evidence type="ECO:0000259" key="11">
    <source>
        <dbReference type="Pfam" id="PF07504"/>
    </source>
</evidence>
<evidence type="ECO:0000256" key="2">
    <source>
        <dbReference type="ARBA" id="ARBA00022670"/>
    </source>
</evidence>
<comment type="cofactor">
    <cofactor evidence="8">
        <name>Zn(2+)</name>
        <dbReference type="ChEBI" id="CHEBI:29105"/>
    </cofactor>
</comment>
<dbReference type="InterPro" id="IPR050728">
    <property type="entry name" value="Zinc_Metalloprotease_M4"/>
</dbReference>
<dbReference type="InterPro" id="IPR027268">
    <property type="entry name" value="Peptidase_M4/M1_CTD_sf"/>
</dbReference>
<dbReference type="EC" id="3.4.24.-" evidence="8"/>
<dbReference type="InterPro" id="IPR013856">
    <property type="entry name" value="Peptidase_M4_domain"/>
</dbReference>
<dbReference type="Gene3D" id="3.10.450.40">
    <property type="match status" value="1"/>
</dbReference>
<feature type="domain" description="FTP" evidence="11">
    <location>
        <begin position="60"/>
        <end position="106"/>
    </location>
</feature>
<evidence type="ECO:0000313" key="13">
    <source>
        <dbReference type="Proteomes" id="UP001500556"/>
    </source>
</evidence>